<evidence type="ECO:0000313" key="2">
    <source>
        <dbReference type="Proteomes" id="UP001321047"/>
    </source>
</evidence>
<gene>
    <name evidence="1" type="ORF">OB919_10145</name>
</gene>
<proteinExistence type="predicted"/>
<dbReference type="Pfam" id="PF11376">
    <property type="entry name" value="DUF3179"/>
    <property type="match status" value="1"/>
</dbReference>
<sequence length="323" mass="34782">MNVRQVIPRDAIPSIDSPSFDRSYDGPTEDEVIVVDLDGEPGRAYPIRILDYHEVVNDSIGGVPIAVTWCPLCASAVVYEASVDGRRLTFGVSGKLADDDLVLYDRETESEWKQSAGTCIDGPLSDCQLEVLPSARTTIAGFRERYDDGKILQPIPDAESEAASEDDQPAPIDYSERPYAEYFSSDAVGLAGLRGETGDRSWERTDLEPKSIVLGIEHDGDACGFPLSWVDEAGGVLEGTVGGRQVIVVTTADGIHAFIEPGFSVERQSPGDGDALVGDGTVWDPVTGTSADGRSLEAVPAKRLFAFAWVDDHGADAFVDRRE</sequence>
<dbReference type="AlphaFoldDB" id="A0AAP2ZAC9"/>
<name>A0AAP2ZAC9_9EURY</name>
<reference evidence="1 2" key="1">
    <citation type="submission" date="2022-09" db="EMBL/GenBank/DDBJ databases">
        <title>Enrichment on poylsaccharides allowed isolation of novel metabolic and taxonomic groups of Haloarchaea.</title>
        <authorList>
            <person name="Sorokin D.Y."/>
            <person name="Elcheninov A.G."/>
            <person name="Khizhniak T.V."/>
            <person name="Kolganova T.V."/>
            <person name="Kublanov I.V."/>
        </authorList>
    </citation>
    <scope>NUCLEOTIDE SEQUENCE [LARGE SCALE GENOMIC DNA]</scope>
    <source>
        <strain evidence="1 2">AArc-curdl1</strain>
    </source>
</reference>
<protein>
    <submittedName>
        <fullName evidence="1">DUF3179 domain-containing protein</fullName>
    </submittedName>
</protein>
<keyword evidence="2" id="KW-1185">Reference proteome</keyword>
<accession>A0AAP2ZAC9</accession>
<dbReference type="EMBL" id="JAOPJZ010000006">
    <property type="protein sequence ID" value="MCU4752344.1"/>
    <property type="molecule type" value="Genomic_DNA"/>
</dbReference>
<organism evidence="1 2">
    <name type="scientific">Natronosalvus hydrolyticus</name>
    <dbReference type="NCBI Taxonomy" id="2979988"/>
    <lineage>
        <taxon>Archaea</taxon>
        <taxon>Methanobacteriati</taxon>
        <taxon>Methanobacteriota</taxon>
        <taxon>Stenosarchaea group</taxon>
        <taxon>Halobacteria</taxon>
        <taxon>Halobacteriales</taxon>
        <taxon>Natrialbaceae</taxon>
        <taxon>Natronosalvus</taxon>
    </lineage>
</organism>
<dbReference type="RefSeq" id="WP_342808683.1">
    <property type="nucleotide sequence ID" value="NZ_JAOPJZ010000006.1"/>
</dbReference>
<dbReference type="InterPro" id="IPR021516">
    <property type="entry name" value="DUF3179"/>
</dbReference>
<evidence type="ECO:0000313" key="1">
    <source>
        <dbReference type="EMBL" id="MCU4752344.1"/>
    </source>
</evidence>
<dbReference type="Proteomes" id="UP001321047">
    <property type="component" value="Unassembled WGS sequence"/>
</dbReference>
<comment type="caution">
    <text evidence="1">The sequence shown here is derived from an EMBL/GenBank/DDBJ whole genome shotgun (WGS) entry which is preliminary data.</text>
</comment>